<proteinExistence type="predicted"/>
<feature type="compositionally biased region" description="Basic and acidic residues" evidence="1">
    <location>
        <begin position="51"/>
        <end position="67"/>
    </location>
</feature>
<dbReference type="Proteomes" id="UP001634394">
    <property type="component" value="Unassembled WGS sequence"/>
</dbReference>
<accession>A0ABD3WMB6</accession>
<feature type="region of interest" description="Disordered" evidence="1">
    <location>
        <begin position="1"/>
        <end position="95"/>
    </location>
</feature>
<evidence type="ECO:0000313" key="2">
    <source>
        <dbReference type="EMBL" id="KAL3874962.1"/>
    </source>
</evidence>
<name>A0ABD3WMB6_SINWO</name>
<reference evidence="2 3" key="1">
    <citation type="submission" date="2024-11" db="EMBL/GenBank/DDBJ databases">
        <title>Chromosome-level genome assembly of the freshwater bivalve Anodonta woodiana.</title>
        <authorList>
            <person name="Chen X."/>
        </authorList>
    </citation>
    <scope>NUCLEOTIDE SEQUENCE [LARGE SCALE GENOMIC DNA]</scope>
    <source>
        <strain evidence="2">MN2024</strain>
        <tissue evidence="2">Gills</tissue>
    </source>
</reference>
<keyword evidence="3" id="KW-1185">Reference proteome</keyword>
<sequence length="189" mass="21400">MRMEKRNRGRSASHVTKQMTQDEKEPKLLKSSPRRCSIDSSLPGKRWTLPAKERSCYSDTSSEKRDFSGGPSAKSLQVCKEGRRSIGRRISVDKSPEPKPILKVLFDTYAVTKSSSSEDIAHYGMTPSCYRLPEKPQQNIAQRKTVSFQEEVKFVGRRSRRLSSPKLSISPNHLNLDDDLTTQNLLETG</sequence>
<organism evidence="2 3">
    <name type="scientific">Sinanodonta woodiana</name>
    <name type="common">Chinese pond mussel</name>
    <name type="synonym">Anodonta woodiana</name>
    <dbReference type="NCBI Taxonomy" id="1069815"/>
    <lineage>
        <taxon>Eukaryota</taxon>
        <taxon>Metazoa</taxon>
        <taxon>Spiralia</taxon>
        <taxon>Lophotrochozoa</taxon>
        <taxon>Mollusca</taxon>
        <taxon>Bivalvia</taxon>
        <taxon>Autobranchia</taxon>
        <taxon>Heteroconchia</taxon>
        <taxon>Palaeoheterodonta</taxon>
        <taxon>Unionida</taxon>
        <taxon>Unionoidea</taxon>
        <taxon>Unionidae</taxon>
        <taxon>Unioninae</taxon>
        <taxon>Sinanodonta</taxon>
    </lineage>
</organism>
<protein>
    <submittedName>
        <fullName evidence="2">Uncharacterized protein</fullName>
    </submittedName>
</protein>
<comment type="caution">
    <text evidence="2">The sequence shown here is derived from an EMBL/GenBank/DDBJ whole genome shotgun (WGS) entry which is preliminary data.</text>
</comment>
<feature type="compositionally biased region" description="Basic and acidic residues" evidence="1">
    <location>
        <begin position="80"/>
        <end position="95"/>
    </location>
</feature>
<evidence type="ECO:0000313" key="3">
    <source>
        <dbReference type="Proteomes" id="UP001634394"/>
    </source>
</evidence>
<dbReference type="AlphaFoldDB" id="A0ABD3WMB6"/>
<dbReference type="EMBL" id="JBJQND010000006">
    <property type="protein sequence ID" value="KAL3874962.1"/>
    <property type="molecule type" value="Genomic_DNA"/>
</dbReference>
<evidence type="ECO:0000256" key="1">
    <source>
        <dbReference type="SAM" id="MobiDB-lite"/>
    </source>
</evidence>
<gene>
    <name evidence="2" type="ORF">ACJMK2_037909</name>
</gene>